<reference evidence="6 7" key="1">
    <citation type="submission" date="2019-06" db="EMBL/GenBank/DDBJ databases">
        <title>A chromosomal-level reference genome of Carpinus fangiana (Coryloideae, Betulaceae).</title>
        <authorList>
            <person name="Yang X."/>
            <person name="Wang Z."/>
            <person name="Zhang L."/>
            <person name="Hao G."/>
            <person name="Liu J."/>
            <person name="Yang Y."/>
        </authorList>
    </citation>
    <scope>NUCLEOTIDE SEQUENCE [LARGE SCALE GENOMIC DNA]</scope>
    <source>
        <strain evidence="6">Cfa_2016G</strain>
        <tissue evidence="6">Leaf</tissue>
    </source>
</reference>
<evidence type="ECO:0000256" key="3">
    <source>
        <dbReference type="ARBA" id="ARBA00022833"/>
    </source>
</evidence>
<dbReference type="OrthoDB" id="18412at2759"/>
<evidence type="ECO:0000259" key="5">
    <source>
        <dbReference type="PROSITE" id="PS51083"/>
    </source>
</evidence>
<dbReference type="EMBL" id="CM017321">
    <property type="protein sequence ID" value="KAE7997937.1"/>
    <property type="molecule type" value="Genomic_DNA"/>
</dbReference>
<dbReference type="GO" id="GO:0070761">
    <property type="term" value="C:pre-snoRNP complex"/>
    <property type="evidence" value="ECO:0007669"/>
    <property type="project" value="TreeGrafter"/>
</dbReference>
<dbReference type="InterPro" id="IPR051639">
    <property type="entry name" value="BCD1"/>
</dbReference>
<keyword evidence="7" id="KW-1185">Reference proteome</keyword>
<dbReference type="Proteomes" id="UP000327013">
    <property type="component" value="Chromosome 1"/>
</dbReference>
<dbReference type="PROSITE" id="PS51083">
    <property type="entry name" value="ZF_HIT"/>
    <property type="match status" value="1"/>
</dbReference>
<dbReference type="AlphaFoldDB" id="A0A5N6QFH1"/>
<evidence type="ECO:0000256" key="4">
    <source>
        <dbReference type="PROSITE-ProRule" id="PRU00453"/>
    </source>
</evidence>
<evidence type="ECO:0000256" key="1">
    <source>
        <dbReference type="ARBA" id="ARBA00022723"/>
    </source>
</evidence>
<dbReference type="GO" id="GO:0048254">
    <property type="term" value="P:snoRNA localization"/>
    <property type="evidence" value="ECO:0007669"/>
    <property type="project" value="TreeGrafter"/>
</dbReference>
<protein>
    <recommendedName>
        <fullName evidence="5">HIT-type domain-containing protein</fullName>
    </recommendedName>
</protein>
<dbReference type="PANTHER" id="PTHR13483">
    <property type="entry name" value="BOX C_D SNORNA PROTEIN 1-RELATED"/>
    <property type="match status" value="1"/>
</dbReference>
<dbReference type="Pfam" id="PF04438">
    <property type="entry name" value="zf-HIT"/>
    <property type="match status" value="1"/>
</dbReference>
<dbReference type="SUPFAM" id="SSF144232">
    <property type="entry name" value="HIT/MYND zinc finger-like"/>
    <property type="match status" value="1"/>
</dbReference>
<evidence type="ECO:0000313" key="6">
    <source>
        <dbReference type="EMBL" id="KAE7997937.1"/>
    </source>
</evidence>
<gene>
    <name evidence="6" type="ORF">FH972_002523</name>
</gene>
<proteinExistence type="predicted"/>
<dbReference type="InterPro" id="IPR007529">
    <property type="entry name" value="Znf_HIT"/>
</dbReference>
<name>A0A5N6QFH1_9ROSI</name>
<keyword evidence="1" id="KW-0479">Metal-binding</keyword>
<organism evidence="6 7">
    <name type="scientific">Carpinus fangiana</name>
    <dbReference type="NCBI Taxonomy" id="176857"/>
    <lineage>
        <taxon>Eukaryota</taxon>
        <taxon>Viridiplantae</taxon>
        <taxon>Streptophyta</taxon>
        <taxon>Embryophyta</taxon>
        <taxon>Tracheophyta</taxon>
        <taxon>Spermatophyta</taxon>
        <taxon>Magnoliopsida</taxon>
        <taxon>eudicotyledons</taxon>
        <taxon>Gunneridae</taxon>
        <taxon>Pentapetalae</taxon>
        <taxon>rosids</taxon>
        <taxon>fabids</taxon>
        <taxon>Fagales</taxon>
        <taxon>Betulaceae</taxon>
        <taxon>Carpinus</taxon>
    </lineage>
</organism>
<sequence>MGPRLCEVCKEAQSKYKCPSCLTPYCSLVCFKKHKEIPCVKPVSSEEKPNLVPESNVETPLNVEEPGDVLQKLQLEAIASSSEICDALKDENLQKIIGNIDSSPDAQNELEKAMGVEVFRIFTDKELQDSRKSSSFQINFNFKRRLSVWLAALISCISRFAQVCRREFFDVIHIALQF</sequence>
<dbReference type="GO" id="GO:0008270">
    <property type="term" value="F:zinc ion binding"/>
    <property type="evidence" value="ECO:0007669"/>
    <property type="project" value="UniProtKB-UniRule"/>
</dbReference>
<dbReference type="Gene3D" id="3.30.60.190">
    <property type="match status" value="1"/>
</dbReference>
<keyword evidence="2 4" id="KW-0863">Zinc-finger</keyword>
<feature type="domain" description="HIT-type" evidence="5">
    <location>
        <begin position="6"/>
        <end position="39"/>
    </location>
</feature>
<dbReference type="GO" id="GO:0000463">
    <property type="term" value="P:maturation of LSU-rRNA from tricistronic rRNA transcript (SSU-rRNA, 5.8S rRNA, LSU-rRNA)"/>
    <property type="evidence" value="ECO:0007669"/>
    <property type="project" value="TreeGrafter"/>
</dbReference>
<dbReference type="GO" id="GO:0005634">
    <property type="term" value="C:nucleus"/>
    <property type="evidence" value="ECO:0007669"/>
    <property type="project" value="TreeGrafter"/>
</dbReference>
<accession>A0A5N6QFH1</accession>
<dbReference type="PANTHER" id="PTHR13483:SF11">
    <property type="entry name" value="ZINC FINGER HIT DOMAIN-CONTAINING PROTEIN 3"/>
    <property type="match status" value="1"/>
</dbReference>
<evidence type="ECO:0000256" key="2">
    <source>
        <dbReference type="ARBA" id="ARBA00022771"/>
    </source>
</evidence>
<dbReference type="CDD" id="cd23024">
    <property type="entry name" value="zf-HIT_ZNHIT2-3"/>
    <property type="match status" value="1"/>
</dbReference>
<dbReference type="GO" id="GO:0000492">
    <property type="term" value="P:box C/D snoRNP assembly"/>
    <property type="evidence" value="ECO:0007669"/>
    <property type="project" value="TreeGrafter"/>
</dbReference>
<evidence type="ECO:0000313" key="7">
    <source>
        <dbReference type="Proteomes" id="UP000327013"/>
    </source>
</evidence>
<keyword evidence="3" id="KW-0862">Zinc</keyword>